<evidence type="ECO:0000256" key="2">
    <source>
        <dbReference type="ARBA" id="ARBA00006978"/>
    </source>
</evidence>
<dbReference type="SUPFAM" id="SSF103473">
    <property type="entry name" value="MFS general substrate transporter"/>
    <property type="match status" value="1"/>
</dbReference>
<feature type="transmembrane region" description="Helical" evidence="10">
    <location>
        <begin position="115"/>
        <end position="133"/>
    </location>
</feature>
<dbReference type="EMBL" id="CP144105">
    <property type="protein sequence ID" value="WWC91101.1"/>
    <property type="molecule type" value="Genomic_DNA"/>
</dbReference>
<sequence>MTRSKFPSPHVRAWFSYALAAEVFSACGLAIFLPITLEQLGREIGYYAPEYIEPCSISNSAADGLERICKAKILGTWVDTASFSMYVKSIAVAIQAICIISIGPLADSAYWRKRLLIIFAYSGSISAILFLFFPSTPSVSLPLIAALLFIIGNTAYATSIVCSNAFLPILAREDEDVKKAFKESVPIISESSENSQDDDDTVGYRRASIDEEGENVIPNGLGIAVRAISTTDLAESDPDPLSSSGISPLGSRTHYETLLSLTISRLSSTGTALGFFSGVSVLTLLLIPVLLLNGTTFSLRLAIGLSGIWWAIFTIPSWIGLPSGSSSSLNEISEDTSTVKEKFGFKEAWKRIGHMLKPNEIRKLPNLYTFLIAWMFLSDGFHTATYSAILFASSVLSMSASKIILIGILVQLSAVISSILVPKLQHSLSSKNSNKPITNFKVLLYTVLAASLIPTYTCLGLILPFGGLRSEYEMYFLAIWFGLVFGPFLSYSRAVYTELIPPGHESTFFSLFAFTDKSASFIGPAIVGLIADFTGNLRFGFIFLLFMLVIPIPVLLQVSIRKGKEDAKIWSEDKIRSIGREDETTGLLAE</sequence>
<keyword evidence="3 10" id="KW-0813">Transport</keyword>
<feature type="transmembrane region" description="Helical" evidence="10">
    <location>
        <begin position="403"/>
        <end position="421"/>
    </location>
</feature>
<feature type="transmembrane region" description="Helical" evidence="10">
    <location>
        <begin position="83"/>
        <end position="103"/>
    </location>
</feature>
<accession>A0AAX4K0M2</accession>
<evidence type="ECO:0000313" key="11">
    <source>
        <dbReference type="EMBL" id="WWC91101.1"/>
    </source>
</evidence>
<reference evidence="11 12" key="1">
    <citation type="submission" date="2024-01" db="EMBL/GenBank/DDBJ databases">
        <title>Comparative genomics of Cryptococcus and Kwoniella reveals pathogenesis evolution and contrasting modes of karyotype evolution via chromosome fusion or intercentromeric recombination.</title>
        <authorList>
            <person name="Coelho M.A."/>
            <person name="David-Palma M."/>
            <person name="Shea T."/>
            <person name="Bowers K."/>
            <person name="McGinley-Smith S."/>
            <person name="Mohammad A.W."/>
            <person name="Gnirke A."/>
            <person name="Yurkov A.M."/>
            <person name="Nowrousian M."/>
            <person name="Sun S."/>
            <person name="Cuomo C.A."/>
            <person name="Heitman J."/>
        </authorList>
    </citation>
    <scope>NUCLEOTIDE SEQUENCE [LARGE SCALE GENOMIC DNA]</scope>
    <source>
        <strain evidence="11 12">CBS 6074</strain>
    </source>
</reference>
<feature type="transmembrane region" description="Helical" evidence="10">
    <location>
        <begin position="12"/>
        <end position="33"/>
    </location>
</feature>
<feature type="transmembrane region" description="Helical" evidence="10">
    <location>
        <begin position="508"/>
        <end position="531"/>
    </location>
</feature>
<dbReference type="CDD" id="cd17483">
    <property type="entry name" value="MFS_Atg22_like"/>
    <property type="match status" value="1"/>
</dbReference>
<dbReference type="Proteomes" id="UP001355207">
    <property type="component" value="Chromosome 8"/>
</dbReference>
<evidence type="ECO:0000256" key="5">
    <source>
        <dbReference type="ARBA" id="ARBA00022692"/>
    </source>
</evidence>
<feature type="transmembrane region" description="Helical" evidence="10">
    <location>
        <begin position="442"/>
        <end position="463"/>
    </location>
</feature>
<dbReference type="Gene3D" id="1.20.1250.20">
    <property type="entry name" value="MFS general substrate transporter like domains"/>
    <property type="match status" value="1"/>
</dbReference>
<feature type="transmembrane region" description="Helical" evidence="10">
    <location>
        <begin position="297"/>
        <end position="321"/>
    </location>
</feature>
<feature type="transmembrane region" description="Helical" evidence="10">
    <location>
        <begin position="139"/>
        <end position="162"/>
    </location>
</feature>
<feature type="transmembrane region" description="Helical" evidence="10">
    <location>
        <begin position="475"/>
        <end position="496"/>
    </location>
</feature>
<evidence type="ECO:0000256" key="6">
    <source>
        <dbReference type="ARBA" id="ARBA00022970"/>
    </source>
</evidence>
<dbReference type="GO" id="GO:0006914">
    <property type="term" value="P:autophagy"/>
    <property type="evidence" value="ECO:0007669"/>
    <property type="project" value="UniProtKB-KW"/>
</dbReference>
<keyword evidence="4 10" id="KW-0926">Vacuole</keyword>
<dbReference type="InterPro" id="IPR050495">
    <property type="entry name" value="ATG22/LtaA_families"/>
</dbReference>
<dbReference type="AlphaFoldDB" id="A0AAX4K0M2"/>
<dbReference type="Pfam" id="PF11700">
    <property type="entry name" value="ATG22"/>
    <property type="match status" value="1"/>
</dbReference>
<dbReference type="GO" id="GO:0032974">
    <property type="term" value="P:amino acid transmembrane export from vacuole"/>
    <property type="evidence" value="ECO:0007669"/>
    <property type="project" value="InterPro"/>
</dbReference>
<evidence type="ECO:0000256" key="4">
    <source>
        <dbReference type="ARBA" id="ARBA00022554"/>
    </source>
</evidence>
<feature type="transmembrane region" description="Helical" evidence="10">
    <location>
        <begin position="272"/>
        <end position="291"/>
    </location>
</feature>
<keyword evidence="5 10" id="KW-0812">Transmembrane</keyword>
<gene>
    <name evidence="11" type="ORF">L201_006042</name>
</gene>
<dbReference type="PANTHER" id="PTHR23519:SF1">
    <property type="entry name" value="AUTOPHAGY-RELATED PROTEIN 22"/>
    <property type="match status" value="1"/>
</dbReference>
<evidence type="ECO:0000313" key="12">
    <source>
        <dbReference type="Proteomes" id="UP001355207"/>
    </source>
</evidence>
<comment type="function">
    <text evidence="10">Vacuolar effluxer which mediate the efflux of amino acids resulting from autophagic degradation. The release of autophagic amino acids allows the maintenance of protein synthesis and viability during nitrogen starvation.</text>
</comment>
<evidence type="ECO:0000256" key="9">
    <source>
        <dbReference type="ARBA" id="ARBA00023136"/>
    </source>
</evidence>
<protein>
    <recommendedName>
        <fullName evidence="10">Autophagy-related protein</fullName>
    </recommendedName>
</protein>
<dbReference type="GO" id="GO:0005774">
    <property type="term" value="C:vacuolar membrane"/>
    <property type="evidence" value="ECO:0007669"/>
    <property type="project" value="UniProtKB-SubCell"/>
</dbReference>
<feature type="transmembrane region" description="Helical" evidence="10">
    <location>
        <begin position="367"/>
        <end position="391"/>
    </location>
</feature>
<organism evidence="11 12">
    <name type="scientific">Kwoniella dendrophila CBS 6074</name>
    <dbReference type="NCBI Taxonomy" id="1295534"/>
    <lineage>
        <taxon>Eukaryota</taxon>
        <taxon>Fungi</taxon>
        <taxon>Dikarya</taxon>
        <taxon>Basidiomycota</taxon>
        <taxon>Agaricomycotina</taxon>
        <taxon>Tremellomycetes</taxon>
        <taxon>Tremellales</taxon>
        <taxon>Cryptococcaceae</taxon>
        <taxon>Kwoniella</taxon>
    </lineage>
</organism>
<dbReference type="InterPro" id="IPR024671">
    <property type="entry name" value="Atg22-like"/>
</dbReference>
<dbReference type="PANTHER" id="PTHR23519">
    <property type="entry name" value="AUTOPHAGY-RELATED PROTEIN 22"/>
    <property type="match status" value="1"/>
</dbReference>
<keyword evidence="6 10" id="KW-0029">Amino-acid transport</keyword>
<evidence type="ECO:0000256" key="7">
    <source>
        <dbReference type="ARBA" id="ARBA00022989"/>
    </source>
</evidence>
<dbReference type="RefSeq" id="XP_066077864.1">
    <property type="nucleotide sequence ID" value="XM_066221767.1"/>
</dbReference>
<keyword evidence="9 10" id="KW-0472">Membrane</keyword>
<dbReference type="InterPro" id="IPR044738">
    <property type="entry name" value="Atg22"/>
</dbReference>
<feature type="transmembrane region" description="Helical" evidence="10">
    <location>
        <begin position="537"/>
        <end position="556"/>
    </location>
</feature>
<keyword evidence="12" id="KW-1185">Reference proteome</keyword>
<keyword evidence="7 10" id="KW-1133">Transmembrane helix</keyword>
<evidence type="ECO:0000256" key="8">
    <source>
        <dbReference type="ARBA" id="ARBA00023006"/>
    </source>
</evidence>
<keyword evidence="8 10" id="KW-0072">Autophagy</keyword>
<comment type="subcellular location">
    <subcellularLocation>
        <location evidence="1 10">Vacuole membrane</location>
        <topology evidence="1 10">Multi-pass membrane protein</topology>
    </subcellularLocation>
</comment>
<name>A0AAX4K0M2_9TREE</name>
<evidence type="ECO:0000256" key="1">
    <source>
        <dbReference type="ARBA" id="ARBA00004128"/>
    </source>
</evidence>
<proteinExistence type="inferred from homology"/>
<dbReference type="InterPro" id="IPR036259">
    <property type="entry name" value="MFS_trans_sf"/>
</dbReference>
<dbReference type="GeneID" id="91096712"/>
<evidence type="ECO:0000256" key="10">
    <source>
        <dbReference type="RuleBase" id="RU363073"/>
    </source>
</evidence>
<evidence type="ECO:0000256" key="3">
    <source>
        <dbReference type="ARBA" id="ARBA00022448"/>
    </source>
</evidence>
<comment type="similarity">
    <text evidence="2 10">Belongs to the ATG22 family.</text>
</comment>